<name>A0A6A6WJQ5_9PEZI</name>
<evidence type="ECO:0000313" key="2">
    <source>
        <dbReference type="Proteomes" id="UP000799437"/>
    </source>
</evidence>
<evidence type="ECO:0000313" key="1">
    <source>
        <dbReference type="EMBL" id="KAF2762544.1"/>
    </source>
</evidence>
<dbReference type="EMBL" id="ML996565">
    <property type="protein sequence ID" value="KAF2762544.1"/>
    <property type="molecule type" value="Genomic_DNA"/>
</dbReference>
<dbReference type="Proteomes" id="UP000799437">
    <property type="component" value="Unassembled WGS sequence"/>
</dbReference>
<dbReference type="GeneID" id="54490300"/>
<reference evidence="1" key="1">
    <citation type="journal article" date="2020" name="Stud. Mycol.">
        <title>101 Dothideomycetes genomes: a test case for predicting lifestyles and emergence of pathogens.</title>
        <authorList>
            <person name="Haridas S."/>
            <person name="Albert R."/>
            <person name="Binder M."/>
            <person name="Bloem J."/>
            <person name="Labutti K."/>
            <person name="Salamov A."/>
            <person name="Andreopoulos B."/>
            <person name="Baker S."/>
            <person name="Barry K."/>
            <person name="Bills G."/>
            <person name="Bluhm B."/>
            <person name="Cannon C."/>
            <person name="Castanera R."/>
            <person name="Culley D."/>
            <person name="Daum C."/>
            <person name="Ezra D."/>
            <person name="Gonzalez J."/>
            <person name="Henrissat B."/>
            <person name="Kuo A."/>
            <person name="Liang C."/>
            <person name="Lipzen A."/>
            <person name="Lutzoni F."/>
            <person name="Magnuson J."/>
            <person name="Mondo S."/>
            <person name="Nolan M."/>
            <person name="Ohm R."/>
            <person name="Pangilinan J."/>
            <person name="Park H.-J."/>
            <person name="Ramirez L."/>
            <person name="Alfaro M."/>
            <person name="Sun H."/>
            <person name="Tritt A."/>
            <person name="Yoshinaga Y."/>
            <person name="Zwiers L.-H."/>
            <person name="Turgeon B."/>
            <person name="Goodwin S."/>
            <person name="Spatafora J."/>
            <person name="Crous P."/>
            <person name="Grigoriev I."/>
        </authorList>
    </citation>
    <scope>NUCLEOTIDE SEQUENCE</scope>
    <source>
        <strain evidence="1">CBS 121739</strain>
    </source>
</reference>
<protein>
    <submittedName>
        <fullName evidence="1">Uncharacterized protein</fullName>
    </submittedName>
</protein>
<proteinExistence type="predicted"/>
<dbReference type="RefSeq" id="XP_033604995.1">
    <property type="nucleotide sequence ID" value="XM_033749246.1"/>
</dbReference>
<dbReference type="AlphaFoldDB" id="A0A6A6WJQ5"/>
<sequence length="176" mass="19566">MHSESLLDSFRHSRPPTAHFLSLSCLRHHRIEEKPLPGVSDCPPAQAIIRPRARGGQQNPDINRYSAIESPALPGYEIVYWFLLLRDISLEPIVSAPLFRHECCMVPIIFLLLIIPKRYVGMYVKRGSQWLGATSMGPEGGEAAPGSIHVSFCSTRQGICRSSCGECSEKLSDHDP</sequence>
<keyword evidence="2" id="KW-1185">Reference proteome</keyword>
<gene>
    <name evidence="1" type="ORF">EJ05DRAFT_5354</name>
</gene>
<accession>A0A6A6WJQ5</accession>
<organism evidence="1 2">
    <name type="scientific">Pseudovirgaria hyperparasitica</name>
    <dbReference type="NCBI Taxonomy" id="470096"/>
    <lineage>
        <taxon>Eukaryota</taxon>
        <taxon>Fungi</taxon>
        <taxon>Dikarya</taxon>
        <taxon>Ascomycota</taxon>
        <taxon>Pezizomycotina</taxon>
        <taxon>Dothideomycetes</taxon>
        <taxon>Dothideomycetes incertae sedis</taxon>
        <taxon>Acrospermales</taxon>
        <taxon>Acrospermaceae</taxon>
        <taxon>Pseudovirgaria</taxon>
    </lineage>
</organism>